<dbReference type="EMBL" id="AKHW03000416">
    <property type="protein sequence ID" value="KYO47833.1"/>
    <property type="molecule type" value="Genomic_DNA"/>
</dbReference>
<protein>
    <submittedName>
        <fullName evidence="1">Uncharacterized protein</fullName>
    </submittedName>
</protein>
<evidence type="ECO:0000313" key="1">
    <source>
        <dbReference type="EMBL" id="KYO47833.1"/>
    </source>
</evidence>
<keyword evidence="2" id="KW-1185">Reference proteome</keyword>
<dbReference type="Proteomes" id="UP000050525">
    <property type="component" value="Unassembled WGS sequence"/>
</dbReference>
<gene>
    <name evidence="1" type="ORF">Y1Q_0019876</name>
</gene>
<sequence length="73" mass="8011">MTALETEIDCLFTGKFTAWPAAAEASLHWGPIMTTLCVGLQLISGDHAKVYHSCTVVEQLTGRVMANDWNFPN</sequence>
<proteinExistence type="predicted"/>
<name>A0A151PFQ5_ALLMI</name>
<comment type="caution">
    <text evidence="1">The sequence shown here is derived from an EMBL/GenBank/DDBJ whole genome shotgun (WGS) entry which is preliminary data.</text>
</comment>
<dbReference type="AlphaFoldDB" id="A0A151PFQ5"/>
<evidence type="ECO:0000313" key="2">
    <source>
        <dbReference type="Proteomes" id="UP000050525"/>
    </source>
</evidence>
<reference evidence="1 2" key="1">
    <citation type="journal article" date="2012" name="Genome Biol.">
        <title>Sequencing three crocodilian genomes to illuminate the evolution of archosaurs and amniotes.</title>
        <authorList>
            <person name="St John J.A."/>
            <person name="Braun E.L."/>
            <person name="Isberg S.R."/>
            <person name="Miles L.G."/>
            <person name="Chong A.Y."/>
            <person name="Gongora J."/>
            <person name="Dalzell P."/>
            <person name="Moran C."/>
            <person name="Bed'hom B."/>
            <person name="Abzhanov A."/>
            <person name="Burgess S.C."/>
            <person name="Cooksey A.M."/>
            <person name="Castoe T.A."/>
            <person name="Crawford N.G."/>
            <person name="Densmore L.D."/>
            <person name="Drew J.C."/>
            <person name="Edwards S.V."/>
            <person name="Faircloth B.C."/>
            <person name="Fujita M.K."/>
            <person name="Greenwold M.J."/>
            <person name="Hoffmann F.G."/>
            <person name="Howard J.M."/>
            <person name="Iguchi T."/>
            <person name="Janes D.E."/>
            <person name="Khan S.Y."/>
            <person name="Kohno S."/>
            <person name="de Koning A.J."/>
            <person name="Lance S.L."/>
            <person name="McCarthy F.M."/>
            <person name="McCormack J.E."/>
            <person name="Merchant M.E."/>
            <person name="Peterson D.G."/>
            <person name="Pollock D.D."/>
            <person name="Pourmand N."/>
            <person name="Raney B.J."/>
            <person name="Roessler K.A."/>
            <person name="Sanford J.R."/>
            <person name="Sawyer R.H."/>
            <person name="Schmidt C.J."/>
            <person name="Triplett E.W."/>
            <person name="Tuberville T.D."/>
            <person name="Venegas-Anaya M."/>
            <person name="Howard J.T."/>
            <person name="Jarvis E.D."/>
            <person name="Guillette L.J.Jr."/>
            <person name="Glenn T.C."/>
            <person name="Green R.E."/>
            <person name="Ray D.A."/>
        </authorList>
    </citation>
    <scope>NUCLEOTIDE SEQUENCE [LARGE SCALE GENOMIC DNA]</scope>
    <source>
        <strain evidence="1">KSC_2009_1</strain>
    </source>
</reference>
<organism evidence="1 2">
    <name type="scientific">Alligator mississippiensis</name>
    <name type="common">American alligator</name>
    <dbReference type="NCBI Taxonomy" id="8496"/>
    <lineage>
        <taxon>Eukaryota</taxon>
        <taxon>Metazoa</taxon>
        <taxon>Chordata</taxon>
        <taxon>Craniata</taxon>
        <taxon>Vertebrata</taxon>
        <taxon>Euteleostomi</taxon>
        <taxon>Archelosauria</taxon>
        <taxon>Archosauria</taxon>
        <taxon>Crocodylia</taxon>
        <taxon>Alligatoridae</taxon>
        <taxon>Alligatorinae</taxon>
        <taxon>Alligator</taxon>
    </lineage>
</organism>
<accession>A0A151PFQ5</accession>